<reference evidence="2" key="2">
    <citation type="journal article" date="2011" name="Proc. Natl. Acad. Sci. U.S.A.">
        <title>Obligate biotrophy features unraveled by the genomic analysis of rust fungi.</title>
        <authorList>
            <person name="Duplessis S."/>
            <person name="Cuomo C.A."/>
            <person name="Lin Y.-C."/>
            <person name="Aerts A."/>
            <person name="Tisserant E."/>
            <person name="Veneault-Fourrey C."/>
            <person name="Joly D.L."/>
            <person name="Hacquard S."/>
            <person name="Amselem J."/>
            <person name="Cantarel B.L."/>
            <person name="Chiu R."/>
            <person name="Coutinho P.M."/>
            <person name="Feau N."/>
            <person name="Field M."/>
            <person name="Frey P."/>
            <person name="Gelhaye E."/>
            <person name="Goldberg J."/>
            <person name="Grabherr M.G."/>
            <person name="Kodira C.D."/>
            <person name="Kohler A."/>
            <person name="Kuees U."/>
            <person name="Lindquist E.A."/>
            <person name="Lucas S.M."/>
            <person name="Mago R."/>
            <person name="Mauceli E."/>
            <person name="Morin E."/>
            <person name="Murat C."/>
            <person name="Pangilinan J.L."/>
            <person name="Park R."/>
            <person name="Pearson M."/>
            <person name="Quesneville H."/>
            <person name="Rouhier N."/>
            <person name="Sakthikumar S."/>
            <person name="Salamov A.A."/>
            <person name="Schmutz J."/>
            <person name="Selles B."/>
            <person name="Shapiro H."/>
            <person name="Tanguay P."/>
            <person name="Tuskan G.A."/>
            <person name="Henrissat B."/>
            <person name="Van de Peer Y."/>
            <person name="Rouze P."/>
            <person name="Ellis J.G."/>
            <person name="Dodds P.N."/>
            <person name="Schein J.E."/>
            <person name="Zhong S."/>
            <person name="Hamelin R.C."/>
            <person name="Grigoriev I.V."/>
            <person name="Szabo L.J."/>
            <person name="Martin F."/>
        </authorList>
    </citation>
    <scope>NUCLEOTIDE SEQUENCE [LARGE SCALE GENOMIC DNA]</scope>
    <source>
        <strain evidence="2">CRL 75-36-700-3 / race SCCL</strain>
    </source>
</reference>
<dbReference type="KEGG" id="pgr:PGTG_06403"/>
<proteinExistence type="predicted"/>
<evidence type="ECO:0000313" key="2">
    <source>
        <dbReference type="Proteomes" id="UP000008783"/>
    </source>
</evidence>
<dbReference type="Proteomes" id="UP000008783">
    <property type="component" value="Unassembled WGS sequence"/>
</dbReference>
<dbReference type="HOGENOM" id="CLU_004591_5_1_1"/>
<sequence length="518" mass="59288">MFALDARQIIGDDLMNPLVAPHLDFLPEDAQGECVFKTSQSAKWLKHLDPDLRVQMVFYNLKHYYIYEPVQLKNDEIVIPIFFYMLGSKTLSKCYKPKIKSKKIPIATNLTYDDPCLQTVPLDDFDLLYSEIVSSDGLRLSKICGDVLFKQDSEDTIKLPNPWRTKANGRIIRHVPVNMYCDDTSGNKSKKWNKHISYYFTLSGLPPKISNQQFNCHFLCTSNIAGALDLGEIVVQQLNEMMNTGYEAYDMMLSQTVLVMTPMLCLLADSPMHAELTNTPVPGTSLNPCRVCVLSSKSLQDKKTLSFLSKFQPNHLRSTEKTIQDSKEVWRYVKENARTINKEKLDEKSAEFGIRDQRNRKFAKEIIAFREKKKALLKDGRELPEDMEQAIPQGVMDLESKDESQMLSPFLKLKGMCCFDMVKDTPVEILHVFLLGIVKYLFADFMSGLDEEQKKELEALWSSFNTSSLNIPSIRPTSMILFSDMVLPVFLPQKNLRVIMVFLEMLQFTPTVTALAKI</sequence>
<dbReference type="GeneID" id="10539456"/>
<name>E3K7B7_PUCGT</name>
<keyword evidence="2" id="KW-1185">Reference proteome</keyword>
<dbReference type="VEuPathDB" id="FungiDB:PGTG_06403"/>
<organism evidence="1 2">
    <name type="scientific">Puccinia graminis f. sp. tritici (strain CRL 75-36-700-3 / race SCCL)</name>
    <name type="common">Black stem rust fungus</name>
    <dbReference type="NCBI Taxonomy" id="418459"/>
    <lineage>
        <taxon>Eukaryota</taxon>
        <taxon>Fungi</taxon>
        <taxon>Dikarya</taxon>
        <taxon>Basidiomycota</taxon>
        <taxon>Pucciniomycotina</taxon>
        <taxon>Pucciniomycetes</taxon>
        <taxon>Pucciniales</taxon>
        <taxon>Pucciniaceae</taxon>
        <taxon>Puccinia</taxon>
    </lineage>
</organism>
<evidence type="ECO:0000313" key="1">
    <source>
        <dbReference type="EMBL" id="EFP80447.2"/>
    </source>
</evidence>
<dbReference type="AlphaFoldDB" id="E3K7B7"/>
<dbReference type="PANTHER" id="PTHR31912">
    <property type="entry name" value="IP13529P"/>
    <property type="match status" value="1"/>
</dbReference>
<dbReference type="OrthoDB" id="2288618at2759"/>
<gene>
    <name evidence="1" type="ORF">PGTG_06403</name>
</gene>
<accession>E3K7B7</accession>
<dbReference type="EMBL" id="DS178275">
    <property type="protein sequence ID" value="EFP80447.2"/>
    <property type="molecule type" value="Genomic_DNA"/>
</dbReference>
<protein>
    <submittedName>
        <fullName evidence="1">Uncharacterized protein</fullName>
    </submittedName>
</protein>
<dbReference type="InParanoid" id="E3K7B7"/>
<dbReference type="STRING" id="418459.E3K7B7"/>
<dbReference type="PANTHER" id="PTHR31912:SF34">
    <property type="entry name" value="NOTOCHORD-RELATED PROTEIN"/>
    <property type="match status" value="1"/>
</dbReference>
<reference key="1">
    <citation type="submission" date="2007-01" db="EMBL/GenBank/DDBJ databases">
        <title>The Genome Sequence of Puccinia graminis f. sp. tritici Strain CRL 75-36-700-3.</title>
        <authorList>
            <consortium name="The Broad Institute Genome Sequencing Platform"/>
            <person name="Birren B."/>
            <person name="Lander E."/>
            <person name="Galagan J."/>
            <person name="Nusbaum C."/>
            <person name="Devon K."/>
            <person name="Cuomo C."/>
            <person name="Jaffe D."/>
            <person name="Butler J."/>
            <person name="Alvarez P."/>
            <person name="Gnerre S."/>
            <person name="Grabherr M."/>
            <person name="Mauceli E."/>
            <person name="Brockman W."/>
            <person name="Young S."/>
            <person name="LaButti K."/>
            <person name="Sykes S."/>
            <person name="DeCaprio D."/>
            <person name="Crawford M."/>
            <person name="Koehrsen M."/>
            <person name="Engels R."/>
            <person name="Montgomery P."/>
            <person name="Pearson M."/>
            <person name="Howarth C."/>
            <person name="Larson L."/>
            <person name="White J."/>
            <person name="Zeng Q."/>
            <person name="Kodira C."/>
            <person name="Yandava C."/>
            <person name="Alvarado L."/>
            <person name="O'Leary S."/>
            <person name="Szabo L."/>
            <person name="Dean R."/>
            <person name="Schein J."/>
        </authorList>
    </citation>
    <scope>NUCLEOTIDE SEQUENCE</scope>
    <source>
        <strain>CRL 75-36-700-3</strain>
    </source>
</reference>
<dbReference type="RefSeq" id="XP_003324866.2">
    <property type="nucleotide sequence ID" value="XM_003324818.2"/>
</dbReference>